<protein>
    <submittedName>
        <fullName evidence="2">Uncharacterized protein</fullName>
    </submittedName>
</protein>
<accession>A0A5B7JNU6</accession>
<evidence type="ECO:0000256" key="1">
    <source>
        <dbReference type="SAM" id="MobiDB-lite"/>
    </source>
</evidence>
<dbReference type="AlphaFoldDB" id="A0A5B7JNU6"/>
<dbReference type="Proteomes" id="UP000324222">
    <property type="component" value="Unassembled WGS sequence"/>
</dbReference>
<comment type="caution">
    <text evidence="2">The sequence shown here is derived from an EMBL/GenBank/DDBJ whole genome shotgun (WGS) entry which is preliminary data.</text>
</comment>
<evidence type="ECO:0000313" key="2">
    <source>
        <dbReference type="EMBL" id="MPC98480.1"/>
    </source>
</evidence>
<reference evidence="2 3" key="1">
    <citation type="submission" date="2019-05" db="EMBL/GenBank/DDBJ databases">
        <title>Another draft genome of Portunus trituberculatus and its Hox gene families provides insights of decapod evolution.</title>
        <authorList>
            <person name="Jeong J.-H."/>
            <person name="Song I."/>
            <person name="Kim S."/>
            <person name="Choi T."/>
            <person name="Kim D."/>
            <person name="Ryu S."/>
            <person name="Kim W."/>
        </authorList>
    </citation>
    <scope>NUCLEOTIDE SEQUENCE [LARGE SCALE GENOMIC DNA]</scope>
    <source>
        <tissue evidence="2">Muscle</tissue>
    </source>
</reference>
<feature type="region of interest" description="Disordered" evidence="1">
    <location>
        <begin position="46"/>
        <end position="93"/>
    </location>
</feature>
<gene>
    <name evidence="2" type="ORF">E2C01_093853</name>
</gene>
<evidence type="ECO:0000313" key="3">
    <source>
        <dbReference type="Proteomes" id="UP000324222"/>
    </source>
</evidence>
<name>A0A5B7JNU6_PORTR</name>
<proteinExistence type="predicted"/>
<dbReference type="OrthoDB" id="10022113at2759"/>
<sequence length="126" mass="14868">MQHVIANDGPDVSFATVKLSAGGRDFDCLVIGEFFNERTSIYWTESEEGSWADPNLVSRERERKKKKKRDKERDKERDRDRETKTERARQRGTKRVCALPIHFLNKSHNRRTATHQRTLILVFQHT</sequence>
<dbReference type="EMBL" id="VSRR010114252">
    <property type="protein sequence ID" value="MPC98480.1"/>
    <property type="molecule type" value="Genomic_DNA"/>
</dbReference>
<organism evidence="2 3">
    <name type="scientific">Portunus trituberculatus</name>
    <name type="common">Swimming crab</name>
    <name type="synonym">Neptunus trituberculatus</name>
    <dbReference type="NCBI Taxonomy" id="210409"/>
    <lineage>
        <taxon>Eukaryota</taxon>
        <taxon>Metazoa</taxon>
        <taxon>Ecdysozoa</taxon>
        <taxon>Arthropoda</taxon>
        <taxon>Crustacea</taxon>
        <taxon>Multicrustacea</taxon>
        <taxon>Malacostraca</taxon>
        <taxon>Eumalacostraca</taxon>
        <taxon>Eucarida</taxon>
        <taxon>Decapoda</taxon>
        <taxon>Pleocyemata</taxon>
        <taxon>Brachyura</taxon>
        <taxon>Eubrachyura</taxon>
        <taxon>Portunoidea</taxon>
        <taxon>Portunidae</taxon>
        <taxon>Portuninae</taxon>
        <taxon>Portunus</taxon>
    </lineage>
</organism>
<keyword evidence="3" id="KW-1185">Reference proteome</keyword>
<feature type="compositionally biased region" description="Basic and acidic residues" evidence="1">
    <location>
        <begin position="71"/>
        <end position="89"/>
    </location>
</feature>